<dbReference type="Proteomes" id="UP000069272">
    <property type="component" value="Chromosome 2R"/>
</dbReference>
<evidence type="ECO:0000313" key="4">
    <source>
        <dbReference type="Proteomes" id="UP000069272"/>
    </source>
</evidence>
<keyword evidence="4" id="KW-1185">Reference proteome</keyword>
<organism evidence="3 4">
    <name type="scientific">Anopheles albimanus</name>
    <name type="common">New world malaria mosquito</name>
    <dbReference type="NCBI Taxonomy" id="7167"/>
    <lineage>
        <taxon>Eukaryota</taxon>
        <taxon>Metazoa</taxon>
        <taxon>Ecdysozoa</taxon>
        <taxon>Arthropoda</taxon>
        <taxon>Hexapoda</taxon>
        <taxon>Insecta</taxon>
        <taxon>Pterygota</taxon>
        <taxon>Neoptera</taxon>
        <taxon>Endopterygota</taxon>
        <taxon>Diptera</taxon>
        <taxon>Nematocera</taxon>
        <taxon>Culicoidea</taxon>
        <taxon>Culicidae</taxon>
        <taxon>Anophelinae</taxon>
        <taxon>Anopheles</taxon>
    </lineage>
</organism>
<reference evidence="3" key="2">
    <citation type="submission" date="2022-08" db="UniProtKB">
        <authorList>
            <consortium name="EnsemblMetazoa"/>
        </authorList>
    </citation>
    <scope>IDENTIFICATION</scope>
    <source>
        <strain evidence="3">STECLA/ALBI9_A</strain>
    </source>
</reference>
<feature type="chain" id="PRO_5043635317" evidence="2">
    <location>
        <begin position="26"/>
        <end position="209"/>
    </location>
</feature>
<keyword evidence="2" id="KW-0732">Signal</keyword>
<dbReference type="EnsemblMetazoa" id="AALB002107-RA">
    <property type="protein sequence ID" value="AALB002107-PA"/>
    <property type="gene ID" value="AALB002107"/>
</dbReference>
<reference evidence="3 4" key="1">
    <citation type="journal article" date="2017" name="G3 (Bethesda)">
        <title>The Physical Genome Mapping of Anopheles albimanus Corrected Scaffold Misassemblies and Identified Interarm Rearrangements in Genus Anopheles.</title>
        <authorList>
            <person name="Artemov G.N."/>
            <person name="Peery A.N."/>
            <person name="Jiang X."/>
            <person name="Tu Z."/>
            <person name="Stegniy V.N."/>
            <person name="Sharakhova M.V."/>
            <person name="Sharakhov I.V."/>
        </authorList>
    </citation>
    <scope>NUCLEOTIDE SEQUENCE [LARGE SCALE GENOMIC DNA]</scope>
    <source>
        <strain evidence="3 4">ALBI9_A</strain>
    </source>
</reference>
<protein>
    <submittedName>
        <fullName evidence="3">Uncharacterized protein</fullName>
    </submittedName>
</protein>
<evidence type="ECO:0000313" key="3">
    <source>
        <dbReference type="EnsemblMetazoa" id="AALB002107-PA"/>
    </source>
</evidence>
<dbReference type="VEuPathDB" id="VectorBase:AALB002107"/>
<name>A0A182F6K3_ANOAL</name>
<evidence type="ECO:0000256" key="1">
    <source>
        <dbReference type="SAM" id="MobiDB-lite"/>
    </source>
</evidence>
<evidence type="ECO:0000256" key="2">
    <source>
        <dbReference type="SAM" id="SignalP"/>
    </source>
</evidence>
<dbReference type="AlphaFoldDB" id="A0A182F6K3"/>
<feature type="signal peptide" evidence="2">
    <location>
        <begin position="1"/>
        <end position="25"/>
    </location>
</feature>
<accession>A0A182F6K3</accession>
<feature type="compositionally biased region" description="Low complexity" evidence="1">
    <location>
        <begin position="163"/>
        <end position="175"/>
    </location>
</feature>
<sequence>MRVSPSSALLAALVVLIGATGYVAPSEDPLAGLVGSLGGSTAVGGRETTGPISIRDSIVGDIISISVNTRTTVRTNVSIELLQMLVCALNEHGNYGIEMTDVLASGDPVTITGNTIGDLVNVNVNVTANIQNEINQDYTNIWALLLSSTGDVDLFRKLSSALEQSAQSPSSPSGSVATKETPSQNQPGKKEVDVEQALKKLFPNLASKQ</sequence>
<feature type="compositionally biased region" description="Polar residues" evidence="1">
    <location>
        <begin position="176"/>
        <end position="187"/>
    </location>
</feature>
<proteinExistence type="predicted"/>
<feature type="region of interest" description="Disordered" evidence="1">
    <location>
        <begin position="163"/>
        <end position="193"/>
    </location>
</feature>